<dbReference type="CDD" id="cd00090">
    <property type="entry name" value="HTH_ARSR"/>
    <property type="match status" value="1"/>
</dbReference>
<dbReference type="PANTHER" id="PTHR33164:SF106">
    <property type="entry name" value="TRANSCRIPTIONAL REGULATORY PROTEIN"/>
    <property type="match status" value="1"/>
</dbReference>
<dbReference type="PANTHER" id="PTHR33164">
    <property type="entry name" value="TRANSCRIPTIONAL REGULATOR, MARR FAMILY"/>
    <property type="match status" value="1"/>
</dbReference>
<keyword evidence="3" id="KW-1185">Reference proteome</keyword>
<dbReference type="InterPro" id="IPR011991">
    <property type="entry name" value="ArsR-like_HTH"/>
</dbReference>
<dbReference type="InterPro" id="IPR036388">
    <property type="entry name" value="WH-like_DNA-bd_sf"/>
</dbReference>
<dbReference type="InterPro" id="IPR039422">
    <property type="entry name" value="MarR/SlyA-like"/>
</dbReference>
<organism evidence="2 3">
    <name type="scientific">Streptomyces lasiicapitis</name>
    <dbReference type="NCBI Taxonomy" id="1923961"/>
    <lineage>
        <taxon>Bacteria</taxon>
        <taxon>Bacillati</taxon>
        <taxon>Actinomycetota</taxon>
        <taxon>Actinomycetes</taxon>
        <taxon>Kitasatosporales</taxon>
        <taxon>Streptomycetaceae</taxon>
        <taxon>Streptomyces</taxon>
    </lineage>
</organism>
<accession>A0ABQ2MSC5</accession>
<dbReference type="PROSITE" id="PS50995">
    <property type="entry name" value="HTH_MARR_2"/>
    <property type="match status" value="1"/>
</dbReference>
<sequence>MSNPIPKPKLNPKPSPKPNRAELLAAVTVAARRQHAAYTLFNQAMADRLGLHPTDLQCVSLLGLEPDPLTTGEIAKLTGLTSGSATRLVDRLLRAGLVERHPDPHDRRRTRISLTADRAPELTAAWDAPGTAFAEALDEFTEEELGAIERYLARTTEVGVEQAERLRGQ</sequence>
<dbReference type="Pfam" id="PF12802">
    <property type="entry name" value="MarR_2"/>
    <property type="match status" value="1"/>
</dbReference>
<dbReference type="EMBL" id="BMNG01000020">
    <property type="protein sequence ID" value="GGO57060.1"/>
    <property type="molecule type" value="Genomic_DNA"/>
</dbReference>
<dbReference type="RefSeq" id="WP_373288095.1">
    <property type="nucleotide sequence ID" value="NZ_BMNG01000020.1"/>
</dbReference>
<dbReference type="Proteomes" id="UP000656881">
    <property type="component" value="Unassembled WGS sequence"/>
</dbReference>
<protein>
    <submittedName>
        <fullName evidence="2">HTH-type transcriptional regulator YcgE</fullName>
    </submittedName>
</protein>
<dbReference type="PRINTS" id="PR00598">
    <property type="entry name" value="HTHMARR"/>
</dbReference>
<name>A0ABQ2MSC5_9ACTN</name>
<evidence type="ECO:0000313" key="3">
    <source>
        <dbReference type="Proteomes" id="UP000656881"/>
    </source>
</evidence>
<gene>
    <name evidence="2" type="primary">ycgE</name>
    <name evidence="2" type="ORF">GCM10012286_73010</name>
</gene>
<dbReference type="InterPro" id="IPR036390">
    <property type="entry name" value="WH_DNA-bd_sf"/>
</dbReference>
<proteinExistence type="predicted"/>
<evidence type="ECO:0000259" key="1">
    <source>
        <dbReference type="PROSITE" id="PS50995"/>
    </source>
</evidence>
<comment type="caution">
    <text evidence="2">The sequence shown here is derived from an EMBL/GenBank/DDBJ whole genome shotgun (WGS) entry which is preliminary data.</text>
</comment>
<dbReference type="SUPFAM" id="SSF46785">
    <property type="entry name" value="Winged helix' DNA-binding domain"/>
    <property type="match status" value="1"/>
</dbReference>
<reference evidence="3" key="1">
    <citation type="journal article" date="2019" name="Int. J. Syst. Evol. Microbiol.">
        <title>The Global Catalogue of Microorganisms (GCM) 10K type strain sequencing project: providing services to taxonomists for standard genome sequencing and annotation.</title>
        <authorList>
            <consortium name="The Broad Institute Genomics Platform"/>
            <consortium name="The Broad Institute Genome Sequencing Center for Infectious Disease"/>
            <person name="Wu L."/>
            <person name="Ma J."/>
        </authorList>
    </citation>
    <scope>NUCLEOTIDE SEQUENCE [LARGE SCALE GENOMIC DNA]</scope>
    <source>
        <strain evidence="3">CGMCC 4.7349</strain>
    </source>
</reference>
<dbReference type="InterPro" id="IPR000835">
    <property type="entry name" value="HTH_MarR-typ"/>
</dbReference>
<evidence type="ECO:0000313" key="2">
    <source>
        <dbReference type="EMBL" id="GGO57060.1"/>
    </source>
</evidence>
<dbReference type="Gene3D" id="1.10.10.10">
    <property type="entry name" value="Winged helix-like DNA-binding domain superfamily/Winged helix DNA-binding domain"/>
    <property type="match status" value="1"/>
</dbReference>
<feature type="domain" description="HTH marR-type" evidence="1">
    <location>
        <begin position="20"/>
        <end position="157"/>
    </location>
</feature>
<dbReference type="SMART" id="SM00347">
    <property type="entry name" value="HTH_MARR"/>
    <property type="match status" value="1"/>
</dbReference>